<sequence length="99" mass="10323">MAHDTRCEILRLVLILAIIVFGMVIGALAQILLGGKNLRTVDWGLALVAGLVGSFVGGLLISLLSGDGLELRPSGIIGSLVGAVLVTAGWIWFKKRSAV</sequence>
<feature type="transmembrane region" description="Helical" evidence="1">
    <location>
        <begin position="76"/>
        <end position="93"/>
    </location>
</feature>
<evidence type="ECO:0000313" key="3">
    <source>
        <dbReference type="Proteomes" id="UP000004881"/>
    </source>
</evidence>
<comment type="caution">
    <text evidence="2">The sequence shown here is derived from an EMBL/GenBank/DDBJ whole genome shotgun (WGS) entry which is preliminary data.</text>
</comment>
<keyword evidence="3" id="KW-1185">Reference proteome</keyword>
<proteinExistence type="predicted"/>
<protein>
    <recommendedName>
        <fullName evidence="4">GlsB/YeaQ/YmgE family stress response membrane protein</fullName>
    </recommendedName>
</protein>
<evidence type="ECO:0000313" key="2">
    <source>
        <dbReference type="EMBL" id="GAB45336.1"/>
    </source>
</evidence>
<reference evidence="2 3" key="1">
    <citation type="submission" date="2012-02" db="EMBL/GenBank/DDBJ databases">
        <title>Whole genome shotgun sequence of Gordonia terrae NBRC 100016.</title>
        <authorList>
            <person name="Takarada H."/>
            <person name="Hosoyama A."/>
            <person name="Tsuchikane K."/>
            <person name="Katsumata H."/>
            <person name="Yamazaki S."/>
            <person name="Fujita N."/>
        </authorList>
    </citation>
    <scope>NUCLEOTIDE SEQUENCE [LARGE SCALE GENOMIC DNA]</scope>
    <source>
        <strain evidence="2 3">NBRC 100016</strain>
    </source>
</reference>
<keyword evidence="1" id="KW-1133">Transmembrane helix</keyword>
<evidence type="ECO:0000256" key="1">
    <source>
        <dbReference type="SAM" id="Phobius"/>
    </source>
</evidence>
<feature type="transmembrane region" description="Helical" evidence="1">
    <location>
        <begin position="12"/>
        <end position="33"/>
    </location>
</feature>
<gene>
    <name evidence="2" type="ORF">GOTRE_123_00670</name>
</gene>
<keyword evidence="1" id="KW-0472">Membrane</keyword>
<keyword evidence="1" id="KW-0812">Transmembrane</keyword>
<accession>A0ABQ0HHJ5</accession>
<evidence type="ECO:0008006" key="4">
    <source>
        <dbReference type="Google" id="ProtNLM"/>
    </source>
</evidence>
<name>A0ABQ0HHJ5_9ACTN</name>
<organism evidence="2 3">
    <name type="scientific">Gordonia terrae NBRC 100016</name>
    <dbReference type="NCBI Taxonomy" id="1089454"/>
    <lineage>
        <taxon>Bacteria</taxon>
        <taxon>Bacillati</taxon>
        <taxon>Actinomycetota</taxon>
        <taxon>Actinomycetes</taxon>
        <taxon>Mycobacteriales</taxon>
        <taxon>Gordoniaceae</taxon>
        <taxon>Gordonia</taxon>
    </lineage>
</organism>
<dbReference type="EMBL" id="BAFD01000089">
    <property type="protein sequence ID" value="GAB45336.1"/>
    <property type="molecule type" value="Genomic_DNA"/>
</dbReference>
<feature type="transmembrane region" description="Helical" evidence="1">
    <location>
        <begin position="45"/>
        <end position="64"/>
    </location>
</feature>
<dbReference type="Proteomes" id="UP000004881">
    <property type="component" value="Unassembled WGS sequence"/>
</dbReference>